<gene>
    <name evidence="1" type="ORF">MML48_7g00004492</name>
</gene>
<sequence>MEPIVLVHGGAGEIPNDQRAQELLEGVKYAAKEGYKALKANNSLLDAVETAVRILEDNEMYNAGKGSVLNLDGEVEMDASIMVGSDLSAGAVTIVKDVKNAITLARRVMEKTPHFMLAGEGALRFAKEQGLEILPPGELVTPAKRERLELIKAKLVEKKAELGTVGAVAACNGHVVAATSTGGYEGKMVGRSSDTCVLGSGTYADDALGAVSTTGHGESIAKFCLAYAILKEIEKGKNVQDATTYSIEKMTEKLKNTAGAITVTPKGEVGIGFSSKRMTWAYQIGDELHFGVNRNEHHIEKV</sequence>
<name>A0ACB9SR67_HOLOL</name>
<evidence type="ECO:0000313" key="2">
    <source>
        <dbReference type="Proteomes" id="UP001056778"/>
    </source>
</evidence>
<accession>A0ACB9SR67</accession>
<dbReference type="EMBL" id="CM043021">
    <property type="protein sequence ID" value="KAI4457647.1"/>
    <property type="molecule type" value="Genomic_DNA"/>
</dbReference>
<dbReference type="Proteomes" id="UP001056778">
    <property type="component" value="Chromosome 7"/>
</dbReference>
<organism evidence="1 2">
    <name type="scientific">Holotrichia oblita</name>
    <name type="common">Chafer beetle</name>
    <dbReference type="NCBI Taxonomy" id="644536"/>
    <lineage>
        <taxon>Eukaryota</taxon>
        <taxon>Metazoa</taxon>
        <taxon>Ecdysozoa</taxon>
        <taxon>Arthropoda</taxon>
        <taxon>Hexapoda</taxon>
        <taxon>Insecta</taxon>
        <taxon>Pterygota</taxon>
        <taxon>Neoptera</taxon>
        <taxon>Endopterygota</taxon>
        <taxon>Coleoptera</taxon>
        <taxon>Polyphaga</taxon>
        <taxon>Scarabaeiformia</taxon>
        <taxon>Scarabaeidae</taxon>
        <taxon>Melolonthinae</taxon>
        <taxon>Holotrichia</taxon>
    </lineage>
</organism>
<comment type="caution">
    <text evidence="1">The sequence shown here is derived from an EMBL/GenBank/DDBJ whole genome shotgun (WGS) entry which is preliminary data.</text>
</comment>
<reference evidence="1" key="1">
    <citation type="submission" date="2022-04" db="EMBL/GenBank/DDBJ databases">
        <title>Chromosome-scale genome assembly of Holotrichia oblita Faldermann.</title>
        <authorList>
            <person name="Rongchong L."/>
        </authorList>
    </citation>
    <scope>NUCLEOTIDE SEQUENCE</scope>
    <source>
        <strain evidence="1">81SQS9</strain>
    </source>
</reference>
<protein>
    <submittedName>
        <fullName evidence="1">L-asparaginase</fullName>
    </submittedName>
</protein>
<keyword evidence="2" id="KW-1185">Reference proteome</keyword>
<proteinExistence type="predicted"/>
<evidence type="ECO:0000313" key="1">
    <source>
        <dbReference type="EMBL" id="KAI4457647.1"/>
    </source>
</evidence>